<dbReference type="InterPro" id="IPR023375">
    <property type="entry name" value="ADC_dom_sf"/>
</dbReference>
<protein>
    <submittedName>
        <fullName evidence="1">DUF2071 domain-containing protein</fullName>
    </submittedName>
</protein>
<sequence length="247" mass="28678">MSRSWPLPAKPWIMHQIWNDLLFAHWPVPVEIIRERIPSPLPIDTFEGTAWIGVVPFHMTGVTPRGIPALPYFSSFPEINVRTYVTIHGKPGVYFFSLDAHNKFAVEAARTLFHLPYFYSQIEVKRTSNNTTLYHSVRQDPRARQGEFLAEYRPSSPIRHAVAGTLEYWLTERYCLYCQDRRGTIYRGEIDHDLWPLQSAEAEISMNTLPASFGIKLPEQSPLLHFAKQLKVKIWALEKLNEHFSDE</sequence>
<keyword evidence="2" id="KW-1185">Reference proteome</keyword>
<accession>A0ABU3R8V3</accession>
<name>A0ABU3R8V3_9BACL</name>
<dbReference type="SUPFAM" id="SSF160104">
    <property type="entry name" value="Acetoacetate decarboxylase-like"/>
    <property type="match status" value="1"/>
</dbReference>
<dbReference type="Pfam" id="PF09844">
    <property type="entry name" value="DUF2071"/>
    <property type="match status" value="1"/>
</dbReference>
<dbReference type="InterPro" id="IPR018644">
    <property type="entry name" value="DUF2071"/>
</dbReference>
<comment type="caution">
    <text evidence="1">The sequence shown here is derived from an EMBL/GenBank/DDBJ whole genome shotgun (WGS) entry which is preliminary data.</text>
</comment>
<proteinExistence type="predicted"/>
<organism evidence="1 2">
    <name type="scientific">Paenibacillus violae</name>
    <dbReference type="NCBI Taxonomy" id="3077234"/>
    <lineage>
        <taxon>Bacteria</taxon>
        <taxon>Bacillati</taxon>
        <taxon>Bacillota</taxon>
        <taxon>Bacilli</taxon>
        <taxon>Bacillales</taxon>
        <taxon>Paenibacillaceae</taxon>
        <taxon>Paenibacillus</taxon>
    </lineage>
</organism>
<dbReference type="Gene3D" id="2.40.400.10">
    <property type="entry name" value="Acetoacetate decarboxylase-like"/>
    <property type="match status" value="1"/>
</dbReference>
<dbReference type="Proteomes" id="UP001260980">
    <property type="component" value="Unassembled WGS sequence"/>
</dbReference>
<evidence type="ECO:0000313" key="1">
    <source>
        <dbReference type="EMBL" id="MDU0200696.1"/>
    </source>
</evidence>
<dbReference type="RefSeq" id="WP_315950153.1">
    <property type="nucleotide sequence ID" value="NZ_JAWCUD010000001.1"/>
</dbReference>
<dbReference type="EMBL" id="JAWCUD010000001">
    <property type="protein sequence ID" value="MDU0200696.1"/>
    <property type="molecule type" value="Genomic_DNA"/>
</dbReference>
<dbReference type="PANTHER" id="PTHR39186:SF1">
    <property type="entry name" value="DUF2071 DOMAIN-CONTAINING PROTEIN"/>
    <property type="match status" value="1"/>
</dbReference>
<evidence type="ECO:0000313" key="2">
    <source>
        <dbReference type="Proteomes" id="UP001260980"/>
    </source>
</evidence>
<reference evidence="1 2" key="1">
    <citation type="submission" date="2023-10" db="EMBL/GenBank/DDBJ databases">
        <title>Paenibacillus strain PFR10 Genome sequencing and assembly.</title>
        <authorList>
            <person name="Kim I."/>
        </authorList>
    </citation>
    <scope>NUCLEOTIDE SEQUENCE [LARGE SCALE GENOMIC DNA]</scope>
    <source>
        <strain evidence="1 2">PFR10</strain>
    </source>
</reference>
<dbReference type="PANTHER" id="PTHR39186">
    <property type="entry name" value="DUF2071 FAMILY PROTEIN"/>
    <property type="match status" value="1"/>
</dbReference>
<gene>
    <name evidence="1" type="ORF">RQP52_06305</name>
</gene>